<gene>
    <name evidence="8" type="ORF">DI623_10965</name>
</gene>
<evidence type="ECO:0000313" key="8">
    <source>
        <dbReference type="EMBL" id="PZO89247.1"/>
    </source>
</evidence>
<protein>
    <submittedName>
        <fullName evidence="8">Lipopolysaccharide biosynthesis protein</fullName>
    </submittedName>
</protein>
<keyword evidence="5 7" id="KW-1133">Transmembrane helix</keyword>
<proteinExistence type="inferred from homology"/>
<dbReference type="AlphaFoldDB" id="A0A2W5A7P2"/>
<dbReference type="PANTHER" id="PTHR30250:SF10">
    <property type="entry name" value="LIPOPOLYSACCHARIDE BIOSYNTHESIS PROTEIN WZXC"/>
    <property type="match status" value="1"/>
</dbReference>
<feature type="transmembrane region" description="Helical" evidence="7">
    <location>
        <begin position="215"/>
        <end position="234"/>
    </location>
</feature>
<feature type="transmembrane region" description="Helical" evidence="7">
    <location>
        <begin position="184"/>
        <end position="206"/>
    </location>
</feature>
<dbReference type="PANTHER" id="PTHR30250">
    <property type="entry name" value="PST FAMILY PREDICTED COLANIC ACID TRANSPORTER"/>
    <property type="match status" value="1"/>
</dbReference>
<feature type="transmembrane region" description="Helical" evidence="7">
    <location>
        <begin position="254"/>
        <end position="273"/>
    </location>
</feature>
<dbReference type="EMBL" id="QFNN01000067">
    <property type="protein sequence ID" value="PZO89247.1"/>
    <property type="molecule type" value="Genomic_DNA"/>
</dbReference>
<name>A0A2W5A7P2_9SPHN</name>
<evidence type="ECO:0000256" key="1">
    <source>
        <dbReference type="ARBA" id="ARBA00004651"/>
    </source>
</evidence>
<comment type="similarity">
    <text evidence="2">Belongs to the polysaccharide synthase family.</text>
</comment>
<dbReference type="CDD" id="cd13127">
    <property type="entry name" value="MATE_tuaB_like"/>
    <property type="match status" value="1"/>
</dbReference>
<feature type="transmembrane region" description="Helical" evidence="7">
    <location>
        <begin position="390"/>
        <end position="410"/>
    </location>
</feature>
<organism evidence="8 9">
    <name type="scientific">Sphingomonas sanxanigenens</name>
    <dbReference type="NCBI Taxonomy" id="397260"/>
    <lineage>
        <taxon>Bacteria</taxon>
        <taxon>Pseudomonadati</taxon>
        <taxon>Pseudomonadota</taxon>
        <taxon>Alphaproteobacteria</taxon>
        <taxon>Sphingomonadales</taxon>
        <taxon>Sphingomonadaceae</taxon>
        <taxon>Sphingomonas</taxon>
    </lineage>
</organism>
<dbReference type="Pfam" id="PF13440">
    <property type="entry name" value="Polysacc_synt_3"/>
    <property type="match status" value="1"/>
</dbReference>
<dbReference type="InterPro" id="IPR050833">
    <property type="entry name" value="Poly_Biosynth_Transport"/>
</dbReference>
<comment type="subcellular location">
    <subcellularLocation>
        <location evidence="1">Cell membrane</location>
        <topology evidence="1">Multi-pass membrane protein</topology>
    </subcellularLocation>
</comment>
<accession>A0A2W5A7P2</accession>
<keyword evidence="3" id="KW-1003">Cell membrane</keyword>
<comment type="caution">
    <text evidence="8">The sequence shown here is derived from an EMBL/GenBank/DDBJ whole genome shotgun (WGS) entry which is preliminary data.</text>
</comment>
<evidence type="ECO:0000256" key="4">
    <source>
        <dbReference type="ARBA" id="ARBA00022692"/>
    </source>
</evidence>
<feature type="transmembrane region" description="Helical" evidence="7">
    <location>
        <begin position="294"/>
        <end position="313"/>
    </location>
</feature>
<feature type="transmembrane region" description="Helical" evidence="7">
    <location>
        <begin position="126"/>
        <end position="146"/>
    </location>
</feature>
<keyword evidence="6 7" id="KW-0472">Membrane</keyword>
<feature type="transmembrane region" description="Helical" evidence="7">
    <location>
        <begin position="456"/>
        <end position="475"/>
    </location>
</feature>
<dbReference type="Proteomes" id="UP000249066">
    <property type="component" value="Unassembled WGS sequence"/>
</dbReference>
<dbReference type="GO" id="GO:0005886">
    <property type="term" value="C:plasma membrane"/>
    <property type="evidence" value="ECO:0007669"/>
    <property type="project" value="UniProtKB-SubCell"/>
</dbReference>
<evidence type="ECO:0000256" key="2">
    <source>
        <dbReference type="ARBA" id="ARBA00007430"/>
    </source>
</evidence>
<reference evidence="8 9" key="1">
    <citation type="submission" date="2017-08" db="EMBL/GenBank/DDBJ databases">
        <title>Infants hospitalized years apart are colonized by the same room-sourced microbial strains.</title>
        <authorList>
            <person name="Brooks B."/>
            <person name="Olm M.R."/>
            <person name="Firek B.A."/>
            <person name="Baker R."/>
            <person name="Thomas B.C."/>
            <person name="Morowitz M.J."/>
            <person name="Banfield J.F."/>
        </authorList>
    </citation>
    <scope>NUCLEOTIDE SEQUENCE [LARGE SCALE GENOMIC DNA]</scope>
    <source>
        <strain evidence="8">S2_018_000_R2_101</strain>
    </source>
</reference>
<feature type="transmembrane region" description="Helical" evidence="7">
    <location>
        <begin position="54"/>
        <end position="79"/>
    </location>
</feature>
<sequence length="493" mass="51706">MTQAGDSGISPDSIENQIRNAIFWRSGSQILAQMLMWAATLVVIRLLSPADYGLFAMTQTVLALFNVMNGYGFAAALVQAPRVDDRRVAQVFGMLILLNGALALAQLAIAPLAASYYRQPQVAQMLSAQALLYLLTPFIALPSALLSRTLDFRRQARVNLAAALAGATTSLGCALGGLGVWTLVAAPIALFGTRAVGLTIAAGGLIRPSFRFDGAGATFGFGGALLLGQIFWIIQSQADIVIAGRMLDPHDLGLYAEALFLALIFTSKFVPPLNEVAFPAYARVQHDRQIAARGFLKAVRFVMLLACPLYAGLALTTPSLIETLFGAKWMGMAPYATIIAIAMPIITLQILFAPATNGLGQPRIAMWCAAAGAIIMPLCFLGGLQWGGAMGLAAAWLVGAPLLLAVTGWLSLPAIGARWNDLAHAVAPAAGATAGMAVALAIAATMTTPLHAAPRLALLVTIGVASYCGLLFAFARPTLDELVRIARQRPAAA</sequence>
<evidence type="ECO:0000256" key="3">
    <source>
        <dbReference type="ARBA" id="ARBA00022475"/>
    </source>
</evidence>
<feature type="transmembrane region" description="Helical" evidence="7">
    <location>
        <begin position="364"/>
        <end position="384"/>
    </location>
</feature>
<feature type="transmembrane region" description="Helical" evidence="7">
    <location>
        <begin position="30"/>
        <end position="48"/>
    </location>
</feature>
<feature type="transmembrane region" description="Helical" evidence="7">
    <location>
        <begin position="422"/>
        <end position="444"/>
    </location>
</feature>
<feature type="transmembrane region" description="Helical" evidence="7">
    <location>
        <begin position="158"/>
        <end position="178"/>
    </location>
</feature>
<feature type="transmembrane region" description="Helical" evidence="7">
    <location>
        <begin position="91"/>
        <end position="114"/>
    </location>
</feature>
<evidence type="ECO:0000256" key="5">
    <source>
        <dbReference type="ARBA" id="ARBA00022989"/>
    </source>
</evidence>
<evidence type="ECO:0000256" key="7">
    <source>
        <dbReference type="SAM" id="Phobius"/>
    </source>
</evidence>
<feature type="transmembrane region" description="Helical" evidence="7">
    <location>
        <begin position="333"/>
        <end position="352"/>
    </location>
</feature>
<keyword evidence="4 7" id="KW-0812">Transmembrane</keyword>
<evidence type="ECO:0000256" key="6">
    <source>
        <dbReference type="ARBA" id="ARBA00023136"/>
    </source>
</evidence>
<evidence type="ECO:0000313" key="9">
    <source>
        <dbReference type="Proteomes" id="UP000249066"/>
    </source>
</evidence>